<dbReference type="InParanoid" id="D8LVT5"/>
<dbReference type="Proteomes" id="UP000008312">
    <property type="component" value="Unassembled WGS sequence"/>
</dbReference>
<evidence type="ECO:0000313" key="3">
    <source>
        <dbReference type="Proteomes" id="UP000008312"/>
    </source>
</evidence>
<dbReference type="GeneID" id="24922177"/>
<evidence type="ECO:0000313" key="2">
    <source>
        <dbReference type="EMBL" id="CBK19924.2"/>
    </source>
</evidence>
<dbReference type="PANTHER" id="PTHR45990">
    <property type="entry name" value="DNA REPAIR PROTEIN REV1"/>
    <property type="match status" value="1"/>
</dbReference>
<reference evidence="2" key="1">
    <citation type="submission" date="2010-02" db="EMBL/GenBank/DDBJ databases">
        <title>Sequencing and annotation of the Blastocystis hominis genome.</title>
        <authorList>
            <person name="Wincker P."/>
        </authorList>
    </citation>
    <scope>NUCLEOTIDE SEQUENCE</scope>
    <source>
        <strain evidence="2">Singapore isolate B</strain>
    </source>
</reference>
<dbReference type="Gene3D" id="3.40.50.10190">
    <property type="entry name" value="BRCT domain"/>
    <property type="match status" value="1"/>
</dbReference>
<dbReference type="GO" id="GO:0070987">
    <property type="term" value="P:error-free translesion synthesis"/>
    <property type="evidence" value="ECO:0007669"/>
    <property type="project" value="TreeGrafter"/>
</dbReference>
<proteinExistence type="predicted"/>
<name>D8LVT5_BLAHO</name>
<dbReference type="EMBL" id="FN668638">
    <property type="protein sequence ID" value="CBK19924.2"/>
    <property type="molecule type" value="Genomic_DNA"/>
</dbReference>
<keyword evidence="3" id="KW-1185">Reference proteome</keyword>
<dbReference type="OrthoDB" id="427711at2759"/>
<dbReference type="PROSITE" id="PS50172">
    <property type="entry name" value="BRCT"/>
    <property type="match status" value="1"/>
</dbReference>
<dbReference type="GO" id="GO:0017125">
    <property type="term" value="F:deoxycytidyl transferase activity"/>
    <property type="evidence" value="ECO:0007669"/>
    <property type="project" value="TreeGrafter"/>
</dbReference>
<dbReference type="RefSeq" id="XP_012893972.1">
    <property type="nucleotide sequence ID" value="XM_013038518.1"/>
</dbReference>
<accession>D8LVT5</accession>
<dbReference type="GO" id="GO:0042276">
    <property type="term" value="P:error-prone translesion synthesis"/>
    <property type="evidence" value="ECO:0007669"/>
    <property type="project" value="TreeGrafter"/>
</dbReference>
<organism evidence="2">
    <name type="scientific">Blastocystis hominis</name>
    <dbReference type="NCBI Taxonomy" id="12968"/>
    <lineage>
        <taxon>Eukaryota</taxon>
        <taxon>Sar</taxon>
        <taxon>Stramenopiles</taxon>
        <taxon>Bigyra</taxon>
        <taxon>Opalozoa</taxon>
        <taxon>Opalinata</taxon>
        <taxon>Blastocystidae</taxon>
        <taxon>Blastocystis</taxon>
    </lineage>
</organism>
<evidence type="ECO:0000259" key="1">
    <source>
        <dbReference type="PROSITE" id="PS50172"/>
    </source>
</evidence>
<dbReference type="InterPro" id="IPR001357">
    <property type="entry name" value="BRCT_dom"/>
</dbReference>
<dbReference type="AlphaFoldDB" id="D8LVT5"/>
<dbReference type="InterPro" id="IPR036420">
    <property type="entry name" value="BRCT_dom_sf"/>
</dbReference>
<feature type="domain" description="BRCT" evidence="1">
    <location>
        <begin position="25"/>
        <end position="80"/>
    </location>
</feature>
<sequence length="104" mass="11837">MWTRGDYFAHKNKRIVEQTSFEGEKKSSIFEGVCAYIDGSTETSYLVLRQMICNHGGSFVPAMYGAKITHYIAENPVAEKPIHCKTGMDNRKCLFGEEIKRIII</sequence>
<dbReference type="GO" id="GO:0003887">
    <property type="term" value="F:DNA-directed DNA polymerase activity"/>
    <property type="evidence" value="ECO:0007669"/>
    <property type="project" value="TreeGrafter"/>
</dbReference>
<dbReference type="GO" id="GO:0005634">
    <property type="term" value="C:nucleus"/>
    <property type="evidence" value="ECO:0007669"/>
    <property type="project" value="TreeGrafter"/>
</dbReference>
<gene>
    <name evidence="2" type="ORF">GSBLH_T00006052001</name>
</gene>
<protein>
    <recommendedName>
        <fullName evidence="1">BRCT domain-containing protein</fullName>
    </recommendedName>
</protein>
<dbReference type="SUPFAM" id="SSF52113">
    <property type="entry name" value="BRCT domain"/>
    <property type="match status" value="1"/>
</dbReference>
<dbReference type="PANTHER" id="PTHR45990:SF1">
    <property type="entry name" value="DNA REPAIR PROTEIN REV1"/>
    <property type="match status" value="1"/>
</dbReference>